<feature type="region of interest" description="Disordered" evidence="1">
    <location>
        <begin position="305"/>
        <end position="328"/>
    </location>
</feature>
<dbReference type="STRING" id="418495.SAMN05216215_103219"/>
<proteinExistence type="predicted"/>
<dbReference type="AlphaFoldDB" id="A0A1H3LSN7"/>
<evidence type="ECO:0000259" key="2">
    <source>
        <dbReference type="Pfam" id="PF19361"/>
    </source>
</evidence>
<feature type="domain" description="DUF5937" evidence="2">
    <location>
        <begin position="11"/>
        <end position="100"/>
    </location>
</feature>
<protein>
    <recommendedName>
        <fullName evidence="2">DUF5937 domain-containing protein</fullName>
    </recommendedName>
</protein>
<feature type="domain" description="DUF5937" evidence="2">
    <location>
        <begin position="107"/>
        <end position="234"/>
    </location>
</feature>
<gene>
    <name evidence="3" type="ORF">SAMN05216215_103219</name>
</gene>
<accession>A0A1H3LSN7</accession>
<evidence type="ECO:0000313" key="4">
    <source>
        <dbReference type="Proteomes" id="UP000199529"/>
    </source>
</evidence>
<evidence type="ECO:0000256" key="1">
    <source>
        <dbReference type="SAM" id="MobiDB-lite"/>
    </source>
</evidence>
<reference evidence="4" key="1">
    <citation type="submission" date="2016-10" db="EMBL/GenBank/DDBJ databases">
        <authorList>
            <person name="Varghese N."/>
            <person name="Submissions S."/>
        </authorList>
    </citation>
    <scope>NUCLEOTIDE SEQUENCE [LARGE SCALE GENOMIC DNA]</scope>
    <source>
        <strain evidence="4">CGMCC 4.3530</strain>
    </source>
</reference>
<sequence>MLEMTMSAGDLARLRFAFSPLWEVAASVRVLKEPGRHPLHGSWRTEAKHRLQRGTADLSLLFDLVPTPTRYLPGFLAPTPTTSRPTLAEELEGLRAVPSQSVRAMIENAGRPASASVRRLHADPRRELHRLAEVIESYWERAIRPWWPEMLDLLDQDVRHRGSVLVEGGTTRLLNELSPRVRWHDDGLRVTHRYFTGKYALDGRGLVLVPSTFVWPTVFSKLEPLWPAALRYPSRGIAALWAPQQRTAPDALTAVIGRSRAVLLAELSAPRSTTELARRTRMSAGNASQHLTTRRRARLGATGRALRALQPDGPGRGPARPVRLISAR</sequence>
<name>A0A1H3LSN7_9PSEU</name>
<dbReference type="EMBL" id="FNOK01000032">
    <property type="protein sequence ID" value="SDY66865.1"/>
    <property type="molecule type" value="Genomic_DNA"/>
</dbReference>
<dbReference type="Pfam" id="PF19361">
    <property type="entry name" value="DUF5937"/>
    <property type="match status" value="2"/>
</dbReference>
<keyword evidence="4" id="KW-1185">Reference proteome</keyword>
<dbReference type="RefSeq" id="WP_245761437.1">
    <property type="nucleotide sequence ID" value="NZ_FNOK01000032.1"/>
</dbReference>
<organism evidence="3 4">
    <name type="scientific">Saccharopolyspora shandongensis</name>
    <dbReference type="NCBI Taxonomy" id="418495"/>
    <lineage>
        <taxon>Bacteria</taxon>
        <taxon>Bacillati</taxon>
        <taxon>Actinomycetota</taxon>
        <taxon>Actinomycetes</taxon>
        <taxon>Pseudonocardiales</taxon>
        <taxon>Pseudonocardiaceae</taxon>
        <taxon>Saccharopolyspora</taxon>
    </lineage>
</organism>
<evidence type="ECO:0000313" key="3">
    <source>
        <dbReference type="EMBL" id="SDY66865.1"/>
    </source>
</evidence>
<dbReference type="InterPro" id="IPR045981">
    <property type="entry name" value="DUF5937"/>
</dbReference>
<dbReference type="Proteomes" id="UP000199529">
    <property type="component" value="Unassembled WGS sequence"/>
</dbReference>